<gene>
    <name evidence="2" type="ORF">FPS98_25165</name>
</gene>
<dbReference type="EMBL" id="CP042161">
    <property type="protein sequence ID" value="QDS36972.1"/>
    <property type="molecule type" value="Genomic_DNA"/>
</dbReference>
<protein>
    <recommendedName>
        <fullName evidence="4">PepSY domain-containing protein</fullName>
    </recommendedName>
</protein>
<keyword evidence="1" id="KW-0732">Signal</keyword>
<proteinExistence type="predicted"/>
<reference evidence="2 3" key="1">
    <citation type="submission" date="2019-07" db="EMBL/GenBank/DDBJ databases">
        <title>Characterization of Brevibacillus brevis HK544, as a potential biocontrol agent.</title>
        <authorList>
            <person name="Kim H."/>
        </authorList>
    </citation>
    <scope>NUCLEOTIDE SEQUENCE [LARGE SCALE GENOMIC DNA]</scope>
    <source>
        <strain evidence="2 3">HK544</strain>
    </source>
</reference>
<evidence type="ECO:0008006" key="4">
    <source>
        <dbReference type="Google" id="ProtNLM"/>
    </source>
</evidence>
<evidence type="ECO:0000256" key="1">
    <source>
        <dbReference type="SAM" id="SignalP"/>
    </source>
</evidence>
<dbReference type="Proteomes" id="UP000317713">
    <property type="component" value="Chromosome"/>
</dbReference>
<sequence length="372" mass="42985">MRKLKKTLAVLVAATMLSSTPVWAKEGDTPKLPNHVKETYEEVLDSVPQLKEYEQTEITFKESKYFIHLQKDENKNYPNAWIEIDNDNGELINFTHTSNVEPSTTAPSDELAKEKAGEFLKGAWEDKFEKVKFYVVTKPTVTVEYEDEQGKNHEAKRNMKQVVFKNTRERLFYAIIVDSNGEIYSASDIMNIGLNESDVNPTVQQGVKKLLEVVPRLKEEKYEIERYDRTKSKDDPKWRLQRDEIRYQSPNRTTFTFDNIAGELTHFYIEEKREKVLNPITKEVAKVKAAQFIQQMMKDSEGYNFVGLARSSSHNGDDTTVGFAVPLVEDSQYVKHFQIYVDDHGNIVGAKATVEESTFDFEDYYHVLETEG</sequence>
<name>A0A517IDL9_BREBE</name>
<feature type="chain" id="PRO_5022045869" description="PepSY domain-containing protein" evidence="1">
    <location>
        <begin position="25"/>
        <end position="372"/>
    </location>
</feature>
<organism evidence="2 3">
    <name type="scientific">Brevibacillus brevis</name>
    <name type="common">Bacillus brevis</name>
    <dbReference type="NCBI Taxonomy" id="1393"/>
    <lineage>
        <taxon>Bacteria</taxon>
        <taxon>Bacillati</taxon>
        <taxon>Bacillota</taxon>
        <taxon>Bacilli</taxon>
        <taxon>Bacillales</taxon>
        <taxon>Paenibacillaceae</taxon>
        <taxon>Brevibacillus</taxon>
    </lineage>
</organism>
<dbReference type="AlphaFoldDB" id="A0A517IDL9"/>
<accession>A0A517IDL9</accession>
<feature type="signal peptide" evidence="1">
    <location>
        <begin position="1"/>
        <end position="24"/>
    </location>
</feature>
<evidence type="ECO:0000313" key="2">
    <source>
        <dbReference type="EMBL" id="QDS36972.1"/>
    </source>
</evidence>
<evidence type="ECO:0000313" key="3">
    <source>
        <dbReference type="Proteomes" id="UP000317713"/>
    </source>
</evidence>
<dbReference type="RefSeq" id="WP_144618434.1">
    <property type="nucleotide sequence ID" value="NZ_CP042161.1"/>
</dbReference>